<name>A0A939IHL3_9GAMM</name>
<feature type="chain" id="PRO_5037727623" evidence="1">
    <location>
        <begin position="21"/>
        <end position="183"/>
    </location>
</feature>
<comment type="caution">
    <text evidence="3">The sequence shown here is derived from an EMBL/GenBank/DDBJ whole genome shotgun (WGS) entry which is preliminary data.</text>
</comment>
<keyword evidence="4" id="KW-1185">Reference proteome</keyword>
<dbReference type="EMBL" id="JAFKCZ010000002">
    <property type="protein sequence ID" value="MBN7795614.1"/>
    <property type="molecule type" value="Genomic_DNA"/>
</dbReference>
<dbReference type="RefSeq" id="WP_206559057.1">
    <property type="nucleotide sequence ID" value="NZ_JAFKCZ010000002.1"/>
</dbReference>
<protein>
    <submittedName>
        <fullName evidence="3">DUF4136 domain-containing protein</fullName>
    </submittedName>
</protein>
<dbReference type="Pfam" id="PF13590">
    <property type="entry name" value="DUF4136"/>
    <property type="match status" value="1"/>
</dbReference>
<evidence type="ECO:0000259" key="2">
    <source>
        <dbReference type="Pfam" id="PF13590"/>
    </source>
</evidence>
<evidence type="ECO:0000313" key="3">
    <source>
        <dbReference type="EMBL" id="MBN7795614.1"/>
    </source>
</evidence>
<keyword evidence="1" id="KW-0732">Signal</keyword>
<evidence type="ECO:0000313" key="4">
    <source>
        <dbReference type="Proteomes" id="UP000664303"/>
    </source>
</evidence>
<dbReference type="InterPro" id="IPR025411">
    <property type="entry name" value="DUF4136"/>
</dbReference>
<dbReference type="AlphaFoldDB" id="A0A939IHL3"/>
<dbReference type="Proteomes" id="UP000664303">
    <property type="component" value="Unassembled WGS sequence"/>
</dbReference>
<dbReference type="PROSITE" id="PS51257">
    <property type="entry name" value="PROKAR_LIPOPROTEIN"/>
    <property type="match status" value="1"/>
</dbReference>
<evidence type="ECO:0000256" key="1">
    <source>
        <dbReference type="SAM" id="SignalP"/>
    </source>
</evidence>
<reference evidence="3" key="1">
    <citation type="submission" date="2021-02" db="EMBL/GenBank/DDBJ databases">
        <title>PHA producing bacteria isolated from coastal sediment in Guangdong, Shenzhen.</title>
        <authorList>
            <person name="Zheng W."/>
            <person name="Yu S."/>
            <person name="Huang Y."/>
        </authorList>
    </citation>
    <scope>NUCLEOTIDE SEQUENCE</scope>
    <source>
        <strain evidence="3">TN14-10</strain>
    </source>
</reference>
<accession>A0A939IHL3</accession>
<feature type="domain" description="DUF4136" evidence="2">
    <location>
        <begin position="28"/>
        <end position="182"/>
    </location>
</feature>
<sequence length="183" mass="20538">MWSYLRRGALLLVTLLAGCAAGPIEPRVDYNQAFDFTRVQKVALLPFEQTRPADIALTDDQAKLVTLSLAKELVNRGYQVVQSRGAADVWLTWHLVTRDNADLKGYNEVSLYSCWRCGPGVNSMGMPTFTEGTFIVDFVDPVSNQSVWRAAVDTHLKPREKTALDQDRREAAARQVLARFPPR</sequence>
<dbReference type="Gene3D" id="3.30.160.670">
    <property type="match status" value="1"/>
</dbReference>
<feature type="signal peptide" evidence="1">
    <location>
        <begin position="1"/>
        <end position="20"/>
    </location>
</feature>
<gene>
    <name evidence="3" type="ORF">JYP50_03360</name>
</gene>
<organism evidence="3 4">
    <name type="scientific">Parahaliea mediterranea</name>
    <dbReference type="NCBI Taxonomy" id="651086"/>
    <lineage>
        <taxon>Bacteria</taxon>
        <taxon>Pseudomonadati</taxon>
        <taxon>Pseudomonadota</taxon>
        <taxon>Gammaproteobacteria</taxon>
        <taxon>Cellvibrionales</taxon>
        <taxon>Halieaceae</taxon>
        <taxon>Parahaliea</taxon>
    </lineage>
</organism>
<proteinExistence type="predicted"/>